<keyword evidence="4 5" id="KW-0378">Hydrolase</keyword>
<evidence type="ECO:0000256" key="5">
    <source>
        <dbReference type="HAMAP-Rule" id="MF_00651"/>
    </source>
</evidence>
<keyword evidence="3 5" id="KW-0540">Nuclease</keyword>
<dbReference type="Proteomes" id="UP000254720">
    <property type="component" value="Unassembled WGS sequence"/>
</dbReference>
<dbReference type="GO" id="GO:0000967">
    <property type="term" value="P:rRNA 5'-end processing"/>
    <property type="evidence" value="ECO:0007669"/>
    <property type="project" value="UniProtKB-UniRule"/>
</dbReference>
<proteinExistence type="inferred from homology"/>
<dbReference type="SUPFAM" id="SSF53098">
    <property type="entry name" value="Ribonuclease H-like"/>
    <property type="match status" value="1"/>
</dbReference>
<keyword evidence="1 5" id="KW-0963">Cytoplasm</keyword>
<evidence type="ECO:0000259" key="6">
    <source>
        <dbReference type="SMART" id="SM00732"/>
    </source>
</evidence>
<evidence type="ECO:0000313" key="7">
    <source>
        <dbReference type="EMBL" id="RDI46546.1"/>
    </source>
</evidence>
<evidence type="ECO:0000256" key="1">
    <source>
        <dbReference type="ARBA" id="ARBA00022490"/>
    </source>
</evidence>
<reference evidence="7 8" key="1">
    <citation type="submission" date="2018-07" db="EMBL/GenBank/DDBJ databases">
        <title>Genomic Encyclopedia of Type Strains, Phase IV (KMG-IV): sequencing the most valuable type-strain genomes for metagenomic binning, comparative biology and taxonomic classification.</title>
        <authorList>
            <person name="Goeker M."/>
        </authorList>
    </citation>
    <scope>NUCLEOTIDE SEQUENCE [LARGE SCALE GENOMIC DNA]</scope>
    <source>
        <strain evidence="7 8">DSM 16500</strain>
    </source>
</reference>
<dbReference type="PANTHER" id="PTHR33317:SF4">
    <property type="entry name" value="POLYNUCLEOTIDYL TRANSFERASE, RIBONUCLEASE H-LIKE SUPERFAMILY PROTEIN"/>
    <property type="match status" value="1"/>
</dbReference>
<evidence type="ECO:0000256" key="2">
    <source>
        <dbReference type="ARBA" id="ARBA00022517"/>
    </source>
</evidence>
<dbReference type="CDD" id="cd16964">
    <property type="entry name" value="YqgF"/>
    <property type="match status" value="1"/>
</dbReference>
<dbReference type="RefSeq" id="WP_114833841.1">
    <property type="nucleotide sequence ID" value="NZ_LR699114.1"/>
</dbReference>
<dbReference type="EMBL" id="QQAX01000005">
    <property type="protein sequence ID" value="RDI46546.1"/>
    <property type="molecule type" value="Genomic_DNA"/>
</dbReference>
<sequence length="146" mass="16477">MNKKPDTAPKILIGFDFGMKRIGVAIGQTITQTARPLDTIQSKEGEPNWDAITHLIKKWLPDALVVGIPLNMDGTDQAITHHARAFANKLHDRFKLPVYEMDERLTTKDARERLFIQGGYKALQGGQVDRVAAQLILQNWFAEKLK</sequence>
<protein>
    <recommendedName>
        <fullName evidence="5">Putative pre-16S rRNA nuclease</fullName>
        <ecNumber evidence="5">3.1.-.-</ecNumber>
    </recommendedName>
</protein>
<dbReference type="GO" id="GO:0016788">
    <property type="term" value="F:hydrolase activity, acting on ester bonds"/>
    <property type="evidence" value="ECO:0007669"/>
    <property type="project" value="UniProtKB-UniRule"/>
</dbReference>
<feature type="domain" description="YqgF/RNase H-like" evidence="6">
    <location>
        <begin position="10"/>
        <end position="110"/>
    </location>
</feature>
<dbReference type="InterPro" id="IPR012337">
    <property type="entry name" value="RNaseH-like_sf"/>
</dbReference>
<dbReference type="InterPro" id="IPR037027">
    <property type="entry name" value="YqgF/RNaseH-like_dom_sf"/>
</dbReference>
<comment type="similarity">
    <text evidence="5">Belongs to the YqgF HJR family.</text>
</comment>
<dbReference type="InterPro" id="IPR005227">
    <property type="entry name" value="YqgF"/>
</dbReference>
<dbReference type="AlphaFoldDB" id="A0A370GTF7"/>
<dbReference type="EC" id="3.1.-.-" evidence="5"/>
<dbReference type="SMART" id="SM00732">
    <property type="entry name" value="YqgFc"/>
    <property type="match status" value="1"/>
</dbReference>
<dbReference type="HAMAP" id="MF_00651">
    <property type="entry name" value="Nuclease_YqgF"/>
    <property type="match status" value="1"/>
</dbReference>
<dbReference type="OrthoDB" id="9796140at2"/>
<dbReference type="Pfam" id="PF03652">
    <property type="entry name" value="RuvX"/>
    <property type="match status" value="1"/>
</dbReference>
<keyword evidence="2 5" id="KW-0690">Ribosome biogenesis</keyword>
<dbReference type="NCBIfam" id="TIGR00250">
    <property type="entry name" value="RNAse_H_YqgF"/>
    <property type="match status" value="1"/>
</dbReference>
<dbReference type="InterPro" id="IPR006641">
    <property type="entry name" value="YqgF/RNaseH-like_dom"/>
</dbReference>
<dbReference type="PANTHER" id="PTHR33317">
    <property type="entry name" value="POLYNUCLEOTIDYL TRANSFERASE, RIBONUCLEASE H-LIKE SUPERFAMILY PROTEIN"/>
    <property type="match status" value="1"/>
</dbReference>
<dbReference type="Gene3D" id="3.30.420.140">
    <property type="entry name" value="YqgF/RNase H-like domain"/>
    <property type="match status" value="1"/>
</dbReference>
<comment type="function">
    <text evidence="5">Could be a nuclease involved in processing of the 5'-end of pre-16S rRNA.</text>
</comment>
<organism evidence="7 8">
    <name type="scientific">Aquicella lusitana</name>
    <dbReference type="NCBI Taxonomy" id="254246"/>
    <lineage>
        <taxon>Bacteria</taxon>
        <taxon>Pseudomonadati</taxon>
        <taxon>Pseudomonadota</taxon>
        <taxon>Gammaproteobacteria</taxon>
        <taxon>Legionellales</taxon>
        <taxon>Coxiellaceae</taxon>
        <taxon>Aquicella</taxon>
    </lineage>
</organism>
<dbReference type="GO" id="GO:0004518">
    <property type="term" value="F:nuclease activity"/>
    <property type="evidence" value="ECO:0007669"/>
    <property type="project" value="UniProtKB-KW"/>
</dbReference>
<keyword evidence="8" id="KW-1185">Reference proteome</keyword>
<comment type="caution">
    <text evidence="7">The sequence shown here is derived from an EMBL/GenBank/DDBJ whole genome shotgun (WGS) entry which is preliminary data.</text>
</comment>
<evidence type="ECO:0000256" key="4">
    <source>
        <dbReference type="ARBA" id="ARBA00022801"/>
    </source>
</evidence>
<accession>A0A370GTF7</accession>
<gene>
    <name evidence="7" type="ORF">C8D86_10570</name>
</gene>
<evidence type="ECO:0000313" key="8">
    <source>
        <dbReference type="Proteomes" id="UP000254720"/>
    </source>
</evidence>
<name>A0A370GTF7_9COXI</name>
<evidence type="ECO:0000256" key="3">
    <source>
        <dbReference type="ARBA" id="ARBA00022722"/>
    </source>
</evidence>
<dbReference type="GO" id="GO:0005829">
    <property type="term" value="C:cytosol"/>
    <property type="evidence" value="ECO:0007669"/>
    <property type="project" value="TreeGrafter"/>
</dbReference>
<comment type="subcellular location">
    <subcellularLocation>
        <location evidence="5">Cytoplasm</location>
    </subcellularLocation>
</comment>